<feature type="compositionally biased region" description="Polar residues" evidence="5">
    <location>
        <begin position="206"/>
        <end position="216"/>
    </location>
</feature>
<feature type="coiled-coil region" evidence="4">
    <location>
        <begin position="402"/>
        <end position="599"/>
    </location>
</feature>
<reference evidence="7" key="2">
    <citation type="submission" date="2025-08" db="UniProtKB">
        <authorList>
            <consortium name="Ensembl"/>
        </authorList>
    </citation>
    <scope>IDENTIFICATION</scope>
</reference>
<dbReference type="PANTHER" id="PTHR46515">
    <property type="entry name" value="TATA ELEMENT MODULATORY FACTOR TMF1"/>
    <property type="match status" value="1"/>
</dbReference>
<evidence type="ECO:0000313" key="7">
    <source>
        <dbReference type="Ensembl" id="ENSMMDP00005024327.1"/>
    </source>
</evidence>
<evidence type="ECO:0000256" key="4">
    <source>
        <dbReference type="SAM" id="Coils"/>
    </source>
</evidence>
<reference evidence="7" key="1">
    <citation type="submission" date="2019-06" db="EMBL/GenBank/DDBJ databases">
        <authorList>
            <consortium name="Wellcome Sanger Institute Data Sharing"/>
        </authorList>
    </citation>
    <scope>NUCLEOTIDE SEQUENCE [LARGE SCALE GENOMIC DNA]</scope>
</reference>
<evidence type="ECO:0000256" key="2">
    <source>
        <dbReference type="ARBA" id="ARBA00023034"/>
    </source>
</evidence>
<feature type="compositionally biased region" description="Low complexity" evidence="5">
    <location>
        <begin position="757"/>
        <end position="771"/>
    </location>
</feature>
<accession>A0A667Y9R1</accession>
<sequence>MSWFNAAHLSSFAKQALTTAQKSIDRVLDIKEEDQWSDTVVMPYDDLPGKTPLSGGWGMTQWDEPPEEKTKIPPPSSEAITTPVTRTVVDESENFFSAFLSPGDVQGVKKTQVVSVPPAKSHRRPQEKEKKSKETDSETEESSSPLQHQAEQDVTDSETSGVTSEPKSSVPSDPSPSPPSKEVLLEPKDPKMEDRQNDTPSPPVSAFSSGTSTTSDIEVLDHESVLSESSASSRQETGEGKAGLHLMQGSFQLLSVSTCGDFPRLEDYPKLTESCGSSSDAFERIDSFSVQSLDSRSVSEVNSDDEIPGSRTLASVTAGPAPMAVVSSTVCQSQEEGAVGKEEEEEEEEEEGFNESMREQSVDEMEESGRSATPVNSEQPEDLTEQEQESEANVIDELSSRLEKRESQLLAVSKDKAKLEEECDNLKDEVISLKEESSTVQSLKDEFTQRIADAERKAQLACKERDIAKKEIKGMREELSTRLNSNETMEIIKEKEEQIRGLLEEGEKLSKQQLQHCNIIKKLRVKEKDSDTKITKQSKKIKEQEDELKHLQQVADLRLAIQRAEQQQARKEDYLREEISELQQRLQEAETRNQELSQSVTSATRPLLRQIENLQASLGGQTASWEKLEKNISDRLADAQAQLAIAVEKERSASEELLAIKSQLASLESQNSLLRQEKGRLLGQLDAEKSKREKLEDESSREHVELENLQGEHSRMLEEAKKEKLLLTNQLEMEKMKVEQEKKKCYLAQETLKEKPPASSTPSLSRSSSISGVDNAGLHTSMLSQDDPLDHSLGSMSMSLTGTNLYEVARLSGGSSIIENLQSQLKLREGEIAQLQLEISSLERSRSVMAEELVRLTNQNDEMEDKVKEIPKLRIQLKDLEQRHNTILQMYGEKAEEAEELRLDLEDVKNMYKTQIDELLQNQK</sequence>
<feature type="compositionally biased region" description="Acidic residues" evidence="5">
    <location>
        <begin position="342"/>
        <end position="353"/>
    </location>
</feature>
<dbReference type="InterPro" id="IPR052602">
    <property type="entry name" value="Growth_transcription_reg"/>
</dbReference>
<dbReference type="Pfam" id="PF12325">
    <property type="entry name" value="TMF_TATA_bd"/>
    <property type="match status" value="1"/>
</dbReference>
<name>A0A667Y9R1_9TELE</name>
<reference evidence="7" key="3">
    <citation type="submission" date="2025-09" db="UniProtKB">
        <authorList>
            <consortium name="Ensembl"/>
        </authorList>
    </citation>
    <scope>IDENTIFICATION</scope>
</reference>
<evidence type="ECO:0000256" key="3">
    <source>
        <dbReference type="ARBA" id="ARBA00023054"/>
    </source>
</evidence>
<dbReference type="AlphaFoldDB" id="A0A667Y9R1"/>
<feature type="compositionally biased region" description="Basic and acidic residues" evidence="5">
    <location>
        <begin position="183"/>
        <end position="197"/>
    </location>
</feature>
<keyword evidence="2" id="KW-0333">Golgi apparatus</keyword>
<comment type="subcellular location">
    <subcellularLocation>
        <location evidence="1">Golgi apparatus</location>
    </subcellularLocation>
</comment>
<dbReference type="GeneTree" id="ENSGT00390000010697"/>
<keyword evidence="8" id="KW-1185">Reference proteome</keyword>
<feature type="region of interest" description="Disordered" evidence="5">
    <location>
        <begin position="292"/>
        <end position="401"/>
    </location>
</feature>
<evidence type="ECO:0000256" key="1">
    <source>
        <dbReference type="ARBA" id="ARBA00004555"/>
    </source>
</evidence>
<protein>
    <submittedName>
        <fullName evidence="7">TATA element modulatory factor 1</fullName>
    </submittedName>
</protein>
<feature type="region of interest" description="Disordered" evidence="5">
    <location>
        <begin position="113"/>
        <end position="240"/>
    </location>
</feature>
<dbReference type="PANTHER" id="PTHR46515:SF1">
    <property type="entry name" value="TATA ELEMENT MODULATORY FACTOR"/>
    <property type="match status" value="1"/>
</dbReference>
<feature type="compositionally biased region" description="Basic and acidic residues" evidence="5">
    <location>
        <begin position="124"/>
        <end position="136"/>
    </location>
</feature>
<dbReference type="Pfam" id="PF12329">
    <property type="entry name" value="TMF_DNA_bd"/>
    <property type="match status" value="1"/>
</dbReference>
<gene>
    <name evidence="7" type="primary">TMF1</name>
    <name evidence="7" type="synonym">tmf1</name>
</gene>
<evidence type="ECO:0000313" key="8">
    <source>
        <dbReference type="Proteomes" id="UP000472263"/>
    </source>
</evidence>
<feature type="coiled-coil region" evidence="4">
    <location>
        <begin position="818"/>
        <end position="922"/>
    </location>
</feature>
<dbReference type="GO" id="GO:0005794">
    <property type="term" value="C:Golgi apparatus"/>
    <property type="evidence" value="ECO:0007669"/>
    <property type="project" value="UniProtKB-SubCell"/>
</dbReference>
<organism evidence="7 8">
    <name type="scientific">Myripristis murdjan</name>
    <name type="common">pinecone soldierfish</name>
    <dbReference type="NCBI Taxonomy" id="586833"/>
    <lineage>
        <taxon>Eukaryota</taxon>
        <taxon>Metazoa</taxon>
        <taxon>Chordata</taxon>
        <taxon>Craniata</taxon>
        <taxon>Vertebrata</taxon>
        <taxon>Euteleostomi</taxon>
        <taxon>Actinopterygii</taxon>
        <taxon>Neopterygii</taxon>
        <taxon>Teleostei</taxon>
        <taxon>Neoteleostei</taxon>
        <taxon>Acanthomorphata</taxon>
        <taxon>Holocentriformes</taxon>
        <taxon>Holocentridae</taxon>
        <taxon>Myripristis</taxon>
    </lineage>
</organism>
<keyword evidence="3 4" id="KW-0175">Coiled coil</keyword>
<evidence type="ECO:0000259" key="6">
    <source>
        <dbReference type="Pfam" id="PF12325"/>
    </source>
</evidence>
<evidence type="ECO:0000256" key="5">
    <source>
        <dbReference type="SAM" id="MobiDB-lite"/>
    </source>
</evidence>
<feature type="region of interest" description="Disordered" evidence="5">
    <location>
        <begin position="750"/>
        <end position="790"/>
    </location>
</feature>
<dbReference type="Proteomes" id="UP000472263">
    <property type="component" value="Chromosome 5"/>
</dbReference>
<dbReference type="InterPro" id="IPR022091">
    <property type="entry name" value="TMF_TATA-bd"/>
</dbReference>
<feature type="compositionally biased region" description="Polar residues" evidence="5">
    <location>
        <begin position="292"/>
        <end position="301"/>
    </location>
</feature>
<proteinExistence type="predicted"/>
<dbReference type="GO" id="GO:0005783">
    <property type="term" value="C:endoplasmic reticulum"/>
    <property type="evidence" value="ECO:0007669"/>
    <property type="project" value="TreeGrafter"/>
</dbReference>
<feature type="domain" description="TATA element modulatory factor 1 TATA binding" evidence="6">
    <location>
        <begin position="815"/>
        <end position="919"/>
    </location>
</feature>
<dbReference type="InterPro" id="IPR022092">
    <property type="entry name" value="TMF_DNA-bd"/>
</dbReference>
<dbReference type="Ensembl" id="ENSMMDT00005024850.1">
    <property type="protein sequence ID" value="ENSMMDP00005024327.1"/>
    <property type="gene ID" value="ENSMMDG00005011474.1"/>
</dbReference>
<feature type="region of interest" description="Disordered" evidence="5">
    <location>
        <begin position="689"/>
        <end position="714"/>
    </location>
</feature>
<feature type="compositionally biased region" description="Acidic residues" evidence="5">
    <location>
        <begin position="379"/>
        <end position="390"/>
    </location>
</feature>
<feature type="region of interest" description="Disordered" evidence="5">
    <location>
        <begin position="62"/>
        <end position="83"/>
    </location>
</feature>